<reference evidence="11 12" key="1">
    <citation type="submission" date="2018-11" db="EMBL/GenBank/DDBJ databases">
        <title>Chryseotalea sanarue gen. nov., sp., nov., a member of the family Cytophagaceae, isolated from a brackish lake in Hamamatsu Japan.</title>
        <authorList>
            <person name="Maejima Y."/>
            <person name="Iino T."/>
            <person name="Muraguchi Y."/>
            <person name="Fukuda K."/>
            <person name="Ohkuma M."/>
            <person name="Moriuchi R."/>
            <person name="Dohra H."/>
            <person name="Kimbara K."/>
            <person name="Shintani M."/>
        </authorList>
    </citation>
    <scope>NUCLEOTIDE SEQUENCE [LARGE SCALE GENOMIC DNA]</scope>
    <source>
        <strain evidence="11 12">Ys</strain>
    </source>
</reference>
<dbReference type="InterPro" id="IPR008754">
    <property type="entry name" value="Peptidase_M43"/>
</dbReference>
<evidence type="ECO:0008006" key="13">
    <source>
        <dbReference type="Google" id="ProtNLM"/>
    </source>
</evidence>
<keyword evidence="6" id="KW-0862">Zinc</keyword>
<dbReference type="AlphaFoldDB" id="A0A401UDG6"/>
<name>A0A401UDG6_9BACT</name>
<accession>A0A401UDG6</accession>
<dbReference type="Pfam" id="PF05572">
    <property type="entry name" value="Peptidase_M43"/>
    <property type="match status" value="1"/>
</dbReference>
<dbReference type="Pfam" id="PF18962">
    <property type="entry name" value="Por_Secre_tail"/>
    <property type="match status" value="1"/>
</dbReference>
<keyword evidence="7" id="KW-0482">Metalloprotease</keyword>
<dbReference type="PANTHER" id="PTHR47466:SF1">
    <property type="entry name" value="METALLOPROTEASE MEP1 (AFU_ORTHOLOGUE AFUA_1G07730)-RELATED"/>
    <property type="match status" value="1"/>
</dbReference>
<evidence type="ECO:0000259" key="10">
    <source>
        <dbReference type="Pfam" id="PF18962"/>
    </source>
</evidence>
<evidence type="ECO:0000256" key="8">
    <source>
        <dbReference type="ARBA" id="ARBA00023157"/>
    </source>
</evidence>
<dbReference type="GO" id="GO:0046872">
    <property type="term" value="F:metal ion binding"/>
    <property type="evidence" value="ECO:0007669"/>
    <property type="project" value="UniProtKB-KW"/>
</dbReference>
<evidence type="ECO:0000313" key="12">
    <source>
        <dbReference type="Proteomes" id="UP000288227"/>
    </source>
</evidence>
<dbReference type="SUPFAM" id="SSF55486">
    <property type="entry name" value="Metalloproteases ('zincins'), catalytic domain"/>
    <property type="match status" value="1"/>
</dbReference>
<feature type="domain" description="Secretion system C-terminal sorting" evidence="10">
    <location>
        <begin position="619"/>
        <end position="688"/>
    </location>
</feature>
<dbReference type="GO" id="GO:0006508">
    <property type="term" value="P:proteolysis"/>
    <property type="evidence" value="ECO:0007669"/>
    <property type="project" value="UniProtKB-KW"/>
</dbReference>
<evidence type="ECO:0000256" key="2">
    <source>
        <dbReference type="ARBA" id="ARBA00022670"/>
    </source>
</evidence>
<dbReference type="CDD" id="cd04275">
    <property type="entry name" value="ZnMc_pappalysin_like"/>
    <property type="match status" value="1"/>
</dbReference>
<dbReference type="Gene3D" id="2.60.120.260">
    <property type="entry name" value="Galactose-binding domain-like"/>
    <property type="match status" value="1"/>
</dbReference>
<evidence type="ECO:0000256" key="1">
    <source>
        <dbReference type="ARBA" id="ARBA00008721"/>
    </source>
</evidence>
<evidence type="ECO:0000313" key="11">
    <source>
        <dbReference type="EMBL" id="GCC52971.1"/>
    </source>
</evidence>
<keyword evidence="12" id="KW-1185">Reference proteome</keyword>
<keyword evidence="3" id="KW-0479">Metal-binding</keyword>
<protein>
    <recommendedName>
        <fullName evidence="13">T9SS C-terminal target domain-containing protein</fullName>
    </recommendedName>
</protein>
<comment type="similarity">
    <text evidence="1">Belongs to the peptidase M43B family.</text>
</comment>
<keyword evidence="2" id="KW-0645">Protease</keyword>
<evidence type="ECO:0000256" key="3">
    <source>
        <dbReference type="ARBA" id="ARBA00022723"/>
    </source>
</evidence>
<dbReference type="Gene3D" id="3.40.390.10">
    <property type="entry name" value="Collagenase (Catalytic Domain)"/>
    <property type="match status" value="1"/>
</dbReference>
<proteinExistence type="inferred from homology"/>
<dbReference type="NCBIfam" id="TIGR04183">
    <property type="entry name" value="Por_Secre_tail"/>
    <property type="match status" value="1"/>
</dbReference>
<gene>
    <name evidence="11" type="ORF">SanaruYs_32120</name>
</gene>
<dbReference type="EMBL" id="BHXQ01000006">
    <property type="protein sequence ID" value="GCC52971.1"/>
    <property type="molecule type" value="Genomic_DNA"/>
</dbReference>
<keyword evidence="8" id="KW-1015">Disulfide bond</keyword>
<keyword evidence="5" id="KW-0378">Hydrolase</keyword>
<sequence>MQAQIRCATTEQTNALFERIQKQERREIFEKAIRDKSINRLQPNGKQRTHAGPYQIPVVVHIIHNGEPVGIGTNIPDEQVFSQIRVLNDDFKRLNNDANLTPAEFLPLAGGLDIEFVLARQSPDGQPSNGIVRKKGSKSGYIFEEEVLLKSESIWPTEDYLNIWVCRMTDDVVGYAQFPISDLQGLEEYQNEIASTDGVAIAHDAFGSIEDGNFNLLSRFNRGRTLTHEVGHYFGLRHIWGDDSNCNTTTDYVADTPKQNNDTSGCPTHPQVSCSNTKMFQNFMDYTNDVCMNLFTAGQVDRMEIILNDDNVPRRKSLLSSLGLIFPPGGLQNVALLDIISPWPVSCATENVLTIRFQNIGSDPLTFIQLSYQLNGGTVTNTQQIFDPIAPFNYGEISIPLLISEGTYDLSVTLNLPNGAEDSNPNDNTLTKSFIIDGIVDQMPTRERFEGFFNEKWTAINPEDGDNWILTSTFYNQSLVFQSLDFTQQSTAWLVSPNLDFSNLTEANLRFDWSHRTSPNNDVNGSILYSTDCGLNYLPLTSFIFEGTSNTTSVISEDNWDSQVINLNNLANEPSVRLAITARAYLDDPLYLDNIELYAGEASPKIPLTELVAIYPDQNGGLNLTFNVEERQTVVFSIYDITGKTLVKNIAVNTLNQTYTFPLSDVNTGIYVVHIKADNQYYSQKVFIEGR</sequence>
<feature type="domain" description="Peptidase M43 pregnancy-associated plasma-A" evidence="9">
    <location>
        <begin position="219"/>
        <end position="307"/>
    </location>
</feature>
<evidence type="ECO:0000256" key="4">
    <source>
        <dbReference type="ARBA" id="ARBA00022729"/>
    </source>
</evidence>
<dbReference type="GO" id="GO:0008237">
    <property type="term" value="F:metallopeptidase activity"/>
    <property type="evidence" value="ECO:0007669"/>
    <property type="project" value="UniProtKB-KW"/>
</dbReference>
<organism evidence="11 12">
    <name type="scientific">Chryseotalea sanaruensis</name>
    <dbReference type="NCBI Taxonomy" id="2482724"/>
    <lineage>
        <taxon>Bacteria</taxon>
        <taxon>Pseudomonadati</taxon>
        <taxon>Bacteroidota</taxon>
        <taxon>Cytophagia</taxon>
        <taxon>Cytophagales</taxon>
        <taxon>Chryseotaleaceae</taxon>
        <taxon>Chryseotalea</taxon>
    </lineage>
</organism>
<evidence type="ECO:0000256" key="7">
    <source>
        <dbReference type="ARBA" id="ARBA00023049"/>
    </source>
</evidence>
<dbReference type="InterPro" id="IPR013783">
    <property type="entry name" value="Ig-like_fold"/>
</dbReference>
<dbReference type="Gene3D" id="2.60.40.10">
    <property type="entry name" value="Immunoglobulins"/>
    <property type="match status" value="1"/>
</dbReference>
<dbReference type="Proteomes" id="UP000288227">
    <property type="component" value="Unassembled WGS sequence"/>
</dbReference>
<evidence type="ECO:0000256" key="5">
    <source>
        <dbReference type="ARBA" id="ARBA00022801"/>
    </source>
</evidence>
<evidence type="ECO:0000259" key="9">
    <source>
        <dbReference type="Pfam" id="PF05572"/>
    </source>
</evidence>
<evidence type="ECO:0000256" key="6">
    <source>
        <dbReference type="ARBA" id="ARBA00022833"/>
    </source>
</evidence>
<dbReference type="PANTHER" id="PTHR47466">
    <property type="match status" value="1"/>
</dbReference>
<dbReference type="InterPro" id="IPR026444">
    <property type="entry name" value="Secre_tail"/>
</dbReference>
<comment type="caution">
    <text evidence="11">The sequence shown here is derived from an EMBL/GenBank/DDBJ whole genome shotgun (WGS) entry which is preliminary data.</text>
</comment>
<dbReference type="InterPro" id="IPR024079">
    <property type="entry name" value="MetalloPept_cat_dom_sf"/>
</dbReference>
<keyword evidence="4" id="KW-0732">Signal</keyword>